<sequence>MRGSGDGWTTCGRGHRHWGLFGAAGVLLHAFPDAGSPPGVAVDRILLQQRVCWSHHGGTWGIPGGARDDDETVVAGALREVAEETTLDPGRVQVEATYTDDHGGWTYTTVIGWADAEPAPRPRGPESDDLRWFAVAETDRLELHPGFGRTWPLLRPLDRSPRLVVDVANTMGSRPDGWWRDRAGAAARLRDQLAAVDSWPDPLLGRWLGRPGLEPLRRHCPVVLVVEGAARELEPVPGVEVVAAPGSGDDAIVEVVGQGDDRPTLVVTADRELRRRVEALGAVPFGPRSLLDVLDGG</sequence>
<dbReference type="InterPro" id="IPR015797">
    <property type="entry name" value="NUDIX_hydrolase-like_dom_sf"/>
</dbReference>
<evidence type="ECO:0000313" key="5">
    <source>
        <dbReference type="Proteomes" id="UP000523079"/>
    </source>
</evidence>
<organism evidence="4 5">
    <name type="scientific">Microlunatus kandeliicorticis</name>
    <dbReference type="NCBI Taxonomy" id="1759536"/>
    <lineage>
        <taxon>Bacteria</taxon>
        <taxon>Bacillati</taxon>
        <taxon>Actinomycetota</taxon>
        <taxon>Actinomycetes</taxon>
        <taxon>Propionibacteriales</taxon>
        <taxon>Propionibacteriaceae</taxon>
        <taxon>Microlunatus</taxon>
    </lineage>
</organism>
<evidence type="ECO:0000313" key="4">
    <source>
        <dbReference type="EMBL" id="MBA8792817.1"/>
    </source>
</evidence>
<evidence type="ECO:0000259" key="3">
    <source>
        <dbReference type="PROSITE" id="PS51462"/>
    </source>
</evidence>
<reference evidence="4 5" key="1">
    <citation type="submission" date="2020-07" db="EMBL/GenBank/DDBJ databases">
        <title>Sequencing the genomes of 1000 actinobacteria strains.</title>
        <authorList>
            <person name="Klenk H.-P."/>
        </authorList>
    </citation>
    <scope>NUCLEOTIDE SEQUENCE [LARGE SCALE GENOMIC DNA]</scope>
    <source>
        <strain evidence="4 5">DSM 100723</strain>
    </source>
</reference>
<dbReference type="EMBL" id="JACGWT010000001">
    <property type="protein sequence ID" value="MBA8792817.1"/>
    <property type="molecule type" value="Genomic_DNA"/>
</dbReference>
<keyword evidence="2" id="KW-0378">Hydrolase</keyword>
<accession>A0A7W3IPF5</accession>
<dbReference type="InterPro" id="IPR000086">
    <property type="entry name" value="NUDIX_hydrolase_dom"/>
</dbReference>
<dbReference type="PANTHER" id="PTHR43736:SF1">
    <property type="entry name" value="DIHYDRONEOPTERIN TRIPHOSPHATE DIPHOSPHATASE"/>
    <property type="match status" value="1"/>
</dbReference>
<dbReference type="AlphaFoldDB" id="A0A7W3IPF5"/>
<evidence type="ECO:0000256" key="1">
    <source>
        <dbReference type="ARBA" id="ARBA00005582"/>
    </source>
</evidence>
<keyword evidence="5" id="KW-1185">Reference proteome</keyword>
<dbReference type="Pfam" id="PF00293">
    <property type="entry name" value="NUDIX"/>
    <property type="match status" value="1"/>
</dbReference>
<dbReference type="Proteomes" id="UP000523079">
    <property type="component" value="Unassembled WGS sequence"/>
</dbReference>
<dbReference type="Gene3D" id="3.90.79.10">
    <property type="entry name" value="Nucleoside Triphosphate Pyrophosphohydrolase"/>
    <property type="match status" value="1"/>
</dbReference>
<dbReference type="InterPro" id="IPR020084">
    <property type="entry name" value="NUDIX_hydrolase_CS"/>
</dbReference>
<comment type="caution">
    <text evidence="4">The sequence shown here is derived from an EMBL/GenBank/DDBJ whole genome shotgun (WGS) entry which is preliminary data.</text>
</comment>
<feature type="domain" description="Nudix hydrolase" evidence="3">
    <location>
        <begin position="19"/>
        <end position="155"/>
    </location>
</feature>
<dbReference type="RefSeq" id="WP_182558409.1">
    <property type="nucleotide sequence ID" value="NZ_JACGWT010000001.1"/>
</dbReference>
<dbReference type="PROSITE" id="PS00893">
    <property type="entry name" value="NUDIX_BOX"/>
    <property type="match status" value="1"/>
</dbReference>
<proteinExistence type="inferred from homology"/>
<dbReference type="SUPFAM" id="SSF55811">
    <property type="entry name" value="Nudix"/>
    <property type="match status" value="1"/>
</dbReference>
<protein>
    <submittedName>
        <fullName evidence="4">8-oxo-dGTP pyrophosphatase MutT (NUDIX family)</fullName>
    </submittedName>
</protein>
<evidence type="ECO:0000256" key="2">
    <source>
        <dbReference type="ARBA" id="ARBA00022801"/>
    </source>
</evidence>
<gene>
    <name evidence="4" type="ORF">FHX74_000411</name>
</gene>
<name>A0A7W3IPF5_9ACTN</name>
<dbReference type="PANTHER" id="PTHR43736">
    <property type="entry name" value="ADP-RIBOSE PYROPHOSPHATASE"/>
    <property type="match status" value="1"/>
</dbReference>
<dbReference type="PROSITE" id="PS51462">
    <property type="entry name" value="NUDIX"/>
    <property type="match status" value="1"/>
</dbReference>
<comment type="similarity">
    <text evidence="1">Belongs to the Nudix hydrolase family.</text>
</comment>
<dbReference type="GO" id="GO:0016787">
    <property type="term" value="F:hydrolase activity"/>
    <property type="evidence" value="ECO:0007669"/>
    <property type="project" value="UniProtKB-KW"/>
</dbReference>